<dbReference type="EMBL" id="QCYY01000588">
    <property type="protein sequence ID" value="ROT84148.1"/>
    <property type="molecule type" value="Genomic_DNA"/>
</dbReference>
<reference evidence="3 4" key="1">
    <citation type="submission" date="2018-04" db="EMBL/GenBank/DDBJ databases">
        <authorList>
            <person name="Zhang X."/>
            <person name="Yuan J."/>
            <person name="Li F."/>
            <person name="Xiang J."/>
        </authorList>
    </citation>
    <scope>NUCLEOTIDE SEQUENCE [LARGE SCALE GENOMIC DNA]</scope>
    <source>
        <tissue evidence="3">Muscle</tissue>
    </source>
</reference>
<feature type="transmembrane region" description="Helical" evidence="2">
    <location>
        <begin position="109"/>
        <end position="131"/>
    </location>
</feature>
<reference evidence="3 4" key="2">
    <citation type="submission" date="2019-01" db="EMBL/GenBank/DDBJ databases">
        <title>The decoding of complex shrimp genome reveals the adaptation for benthos swimmer, frequently molting mechanism and breeding impact on genome.</title>
        <authorList>
            <person name="Sun Y."/>
            <person name="Gao Y."/>
            <person name="Yu Y."/>
        </authorList>
    </citation>
    <scope>NUCLEOTIDE SEQUENCE [LARGE SCALE GENOMIC DNA]</scope>
    <source>
        <tissue evidence="3">Muscle</tissue>
    </source>
</reference>
<keyword evidence="2" id="KW-0812">Transmembrane</keyword>
<evidence type="ECO:0000313" key="3">
    <source>
        <dbReference type="EMBL" id="ROT84148.1"/>
    </source>
</evidence>
<sequence length="494" mass="53979">MGSSAPKLPVVKGTINAFIVAARTAMALFCDAQAHPVPKFSSSPKLRSKDTINADVEAGTPTLSLLCQAQAHPAPQFRPRVYHMDEARVKNATLPTLFLSYTILIRTHAYSCTLFFVSLFSFFVFAFTFNFPLHLRFCLQPAGSSAPKLPSEEQLVNKVQSARSNFALLCNVQASPVPQHRPRGHVGAQSALQGEAFHRRQGERLERRPVLLRPGVAGPSVQVLLGEEGARVQKDMYACDHTGVISENPVGTSGPALSSKEKLINEVRRSETDFALLCNVQANPAPEHSRPGLADGRVPDPVGTSAPKLTTRDKHVTEDKALGSSFALFCTVQASPVPQHREETFDIAKRQVVYLSPVVPWRMQDILKIPRSLTPPLRSRGHFRSEVPVQGEAGERDQARGHELHPLLLGAGLAAAAPQFELLRERNVDREKKKNRKASNSSVVHSRHRWRSDPVGSAAPKFPSGKKIEFPSVGSGGSATLLCEASAHPTPRFR</sequence>
<gene>
    <name evidence="3" type="ORF">C7M84_022669</name>
</gene>
<feature type="region of interest" description="Disordered" evidence="1">
    <location>
        <begin position="283"/>
        <end position="309"/>
    </location>
</feature>
<keyword evidence="4" id="KW-1185">Reference proteome</keyword>
<accession>A0A423U628</accession>
<dbReference type="Proteomes" id="UP000283509">
    <property type="component" value="Unassembled WGS sequence"/>
</dbReference>
<evidence type="ECO:0000313" key="4">
    <source>
        <dbReference type="Proteomes" id="UP000283509"/>
    </source>
</evidence>
<organism evidence="3 4">
    <name type="scientific">Penaeus vannamei</name>
    <name type="common">Whiteleg shrimp</name>
    <name type="synonym">Litopenaeus vannamei</name>
    <dbReference type="NCBI Taxonomy" id="6689"/>
    <lineage>
        <taxon>Eukaryota</taxon>
        <taxon>Metazoa</taxon>
        <taxon>Ecdysozoa</taxon>
        <taxon>Arthropoda</taxon>
        <taxon>Crustacea</taxon>
        <taxon>Multicrustacea</taxon>
        <taxon>Malacostraca</taxon>
        <taxon>Eumalacostraca</taxon>
        <taxon>Eucarida</taxon>
        <taxon>Decapoda</taxon>
        <taxon>Dendrobranchiata</taxon>
        <taxon>Penaeoidea</taxon>
        <taxon>Penaeidae</taxon>
        <taxon>Penaeus</taxon>
    </lineage>
</organism>
<comment type="caution">
    <text evidence="3">The sequence shown here is derived from an EMBL/GenBank/DDBJ whole genome shotgun (WGS) entry which is preliminary data.</text>
</comment>
<keyword evidence="2" id="KW-0472">Membrane</keyword>
<evidence type="ECO:0000256" key="2">
    <source>
        <dbReference type="SAM" id="Phobius"/>
    </source>
</evidence>
<feature type="region of interest" description="Disordered" evidence="1">
    <location>
        <begin position="426"/>
        <end position="494"/>
    </location>
</feature>
<name>A0A423U628_PENVA</name>
<protein>
    <submittedName>
        <fullName evidence="3">Dscam</fullName>
    </submittedName>
</protein>
<evidence type="ECO:0000256" key="1">
    <source>
        <dbReference type="SAM" id="MobiDB-lite"/>
    </source>
</evidence>
<dbReference type="AlphaFoldDB" id="A0A423U628"/>
<proteinExistence type="predicted"/>
<keyword evidence="2" id="KW-1133">Transmembrane helix</keyword>